<dbReference type="InterPro" id="IPR001753">
    <property type="entry name" value="Enoyl-CoA_hydra/iso"/>
</dbReference>
<evidence type="ECO:0000256" key="4">
    <source>
        <dbReference type="ARBA" id="ARBA00022832"/>
    </source>
</evidence>
<dbReference type="OrthoDB" id="5730382at2"/>
<comment type="catalytic activity">
    <reaction evidence="8">
        <text>a 4-saturated-(3S)-3-hydroxyacyl-CoA = a (3E)-enoyl-CoA + H2O</text>
        <dbReference type="Rhea" id="RHEA:20724"/>
        <dbReference type="ChEBI" id="CHEBI:15377"/>
        <dbReference type="ChEBI" id="CHEBI:58521"/>
        <dbReference type="ChEBI" id="CHEBI:137480"/>
        <dbReference type="EC" id="4.2.1.17"/>
    </reaction>
</comment>
<dbReference type="Gene3D" id="1.10.12.10">
    <property type="entry name" value="Lyase 2-enoyl-coa Hydratase, Chain A, domain 2"/>
    <property type="match status" value="1"/>
</dbReference>
<dbReference type="GO" id="GO:0004300">
    <property type="term" value="F:enoyl-CoA hydratase activity"/>
    <property type="evidence" value="ECO:0007669"/>
    <property type="project" value="UniProtKB-EC"/>
</dbReference>
<comment type="similarity">
    <text evidence="2 9">Belongs to the enoyl-CoA hydratase/isomerase family.</text>
</comment>
<gene>
    <name evidence="11" type="ORF">DCG65_01885</name>
    <name evidence="12" type="ORF">DD728_07525</name>
    <name evidence="13" type="ORF">HY36_00965</name>
</gene>
<dbReference type="Proteomes" id="UP000024547">
    <property type="component" value="Unassembled WGS sequence"/>
</dbReference>
<comment type="function">
    <text evidence="1">Could possibly oxidize fatty acids using specific components.</text>
</comment>
<evidence type="ECO:0000256" key="7">
    <source>
        <dbReference type="ARBA" id="ARBA00023709"/>
    </source>
</evidence>
<feature type="coiled-coil region" evidence="10">
    <location>
        <begin position="21"/>
        <end position="48"/>
    </location>
</feature>
<evidence type="ECO:0000313" key="13">
    <source>
        <dbReference type="EMBL" id="KCZ64974.1"/>
    </source>
</evidence>
<evidence type="ECO:0000256" key="8">
    <source>
        <dbReference type="ARBA" id="ARBA00023717"/>
    </source>
</evidence>
<dbReference type="NCBIfam" id="NF004517">
    <property type="entry name" value="PRK05862.1"/>
    <property type="match status" value="1"/>
</dbReference>
<dbReference type="PANTHER" id="PTHR11941">
    <property type="entry name" value="ENOYL-COA HYDRATASE-RELATED"/>
    <property type="match status" value="1"/>
</dbReference>
<dbReference type="RefSeq" id="WP_035547044.1">
    <property type="nucleotide sequence ID" value="NZ_AWFH01000001.1"/>
</dbReference>
<dbReference type="GeneID" id="92499898"/>
<dbReference type="Proteomes" id="UP000263957">
    <property type="component" value="Unassembled WGS sequence"/>
</dbReference>
<evidence type="ECO:0000313" key="16">
    <source>
        <dbReference type="Proteomes" id="UP000263957"/>
    </source>
</evidence>
<dbReference type="Gene3D" id="3.90.226.10">
    <property type="entry name" value="2-enoyl-CoA Hydratase, Chain A, domain 1"/>
    <property type="match status" value="1"/>
</dbReference>
<dbReference type="CDD" id="cd06558">
    <property type="entry name" value="crotonase-like"/>
    <property type="match status" value="1"/>
</dbReference>
<dbReference type="EC" id="4.2.1.17" evidence="3"/>
<accession>A0A059EAR7</accession>
<protein>
    <recommendedName>
        <fullName evidence="3">enoyl-CoA hydratase</fullName>
        <ecNumber evidence="3">4.2.1.17</ecNumber>
    </recommendedName>
</protein>
<evidence type="ECO:0000256" key="1">
    <source>
        <dbReference type="ARBA" id="ARBA00002994"/>
    </source>
</evidence>
<sequence length="260" mass="28465">MSYNTLLTEIDAEAGFAIITLNRAESLNALCEEMMNELTDALDRFESDTDIGCIVLTGSKKAFSGGADIKEIQEKTYPESYYEDFISRNWERAARARKPIVAAVSGYAIGGGCELALMCDIILAADTARFGQPEVRLGVMPGAGGTQRLARVIGKSKTMELCLTGRMMDAEEAERCGLVSRVVPADDLLDAARELARTIASMPLAAAMLTKEAVKIAYETPLSQGIQFERRMFQSLFSTDDQKEGMAAYVEKRSAHFKDK</sequence>
<dbReference type="SUPFAM" id="SSF52096">
    <property type="entry name" value="ClpP/crotonase"/>
    <property type="match status" value="1"/>
</dbReference>
<dbReference type="AlphaFoldDB" id="A0A059EAR7"/>
<dbReference type="STRING" id="1280948.HY36_00965"/>
<dbReference type="Proteomes" id="UP000259173">
    <property type="component" value="Unassembled WGS sequence"/>
</dbReference>
<evidence type="ECO:0000313" key="12">
    <source>
        <dbReference type="EMBL" id="HBQ48722.1"/>
    </source>
</evidence>
<dbReference type="InterPro" id="IPR014748">
    <property type="entry name" value="Enoyl-CoA_hydra_C"/>
</dbReference>
<dbReference type="FunFam" id="3.90.226.10:FF:000019">
    <property type="entry name" value="Enoyl-CoA hydratase, mitochondrial"/>
    <property type="match status" value="1"/>
</dbReference>
<keyword evidence="4" id="KW-0276">Fatty acid metabolism</keyword>
<organism evidence="13 14">
    <name type="scientific">Hyphomonas atlantica</name>
    <dbReference type="NCBI Taxonomy" id="1280948"/>
    <lineage>
        <taxon>Bacteria</taxon>
        <taxon>Pseudomonadati</taxon>
        <taxon>Pseudomonadota</taxon>
        <taxon>Alphaproteobacteria</taxon>
        <taxon>Hyphomonadales</taxon>
        <taxon>Hyphomonadaceae</taxon>
        <taxon>Hyphomonas</taxon>
    </lineage>
</organism>
<evidence type="ECO:0000313" key="15">
    <source>
        <dbReference type="Proteomes" id="UP000259173"/>
    </source>
</evidence>
<keyword evidence="5" id="KW-0443">Lipid metabolism</keyword>
<dbReference type="InterPro" id="IPR029045">
    <property type="entry name" value="ClpP/crotonase-like_dom_sf"/>
</dbReference>
<dbReference type="GO" id="GO:0006635">
    <property type="term" value="P:fatty acid beta-oxidation"/>
    <property type="evidence" value="ECO:0007669"/>
    <property type="project" value="TreeGrafter"/>
</dbReference>
<evidence type="ECO:0000313" key="14">
    <source>
        <dbReference type="Proteomes" id="UP000024547"/>
    </source>
</evidence>
<dbReference type="EMBL" id="AWFH01000001">
    <property type="protein sequence ID" value="KCZ64974.1"/>
    <property type="molecule type" value="Genomic_DNA"/>
</dbReference>
<keyword evidence="10" id="KW-0175">Coiled coil</keyword>
<evidence type="ECO:0000256" key="6">
    <source>
        <dbReference type="ARBA" id="ARBA00023239"/>
    </source>
</evidence>
<evidence type="ECO:0000256" key="9">
    <source>
        <dbReference type="RuleBase" id="RU003707"/>
    </source>
</evidence>
<reference evidence="13 14" key="1">
    <citation type="journal article" date="2014" name="Antonie Van Leeuwenhoek">
        <title>Hyphomonas beringensis sp. nov. and Hyphomonas chukchiensis sp. nov., isolated from surface seawater of the Bering Sea and Chukchi Sea.</title>
        <authorList>
            <person name="Li C."/>
            <person name="Lai Q."/>
            <person name="Li G."/>
            <person name="Dong C."/>
            <person name="Wang J."/>
            <person name="Liao Y."/>
            <person name="Shao Z."/>
        </authorList>
    </citation>
    <scope>NUCLEOTIDE SEQUENCE [LARGE SCALE GENOMIC DNA]</scope>
    <source>
        <strain evidence="13 14">22II1-22F38</strain>
    </source>
</reference>
<dbReference type="Pfam" id="PF00378">
    <property type="entry name" value="ECH_1"/>
    <property type="match status" value="1"/>
</dbReference>
<evidence type="ECO:0000256" key="10">
    <source>
        <dbReference type="SAM" id="Coils"/>
    </source>
</evidence>
<dbReference type="PROSITE" id="PS00166">
    <property type="entry name" value="ENOYL_COA_HYDRATASE"/>
    <property type="match status" value="1"/>
</dbReference>
<evidence type="ECO:0000313" key="11">
    <source>
        <dbReference type="EMBL" id="HAE93281.1"/>
    </source>
</evidence>
<evidence type="ECO:0000256" key="5">
    <source>
        <dbReference type="ARBA" id="ARBA00023098"/>
    </source>
</evidence>
<dbReference type="PATRIC" id="fig|1280948.3.peg.184"/>
<dbReference type="FunFam" id="1.10.12.10:FF:000001">
    <property type="entry name" value="Probable enoyl-CoA hydratase, mitochondrial"/>
    <property type="match status" value="1"/>
</dbReference>
<dbReference type="PANTHER" id="PTHR11941:SF54">
    <property type="entry name" value="ENOYL-COA HYDRATASE, MITOCHONDRIAL"/>
    <property type="match status" value="1"/>
</dbReference>
<keyword evidence="6 13" id="KW-0456">Lyase</keyword>
<proteinExistence type="inferred from homology"/>
<evidence type="ECO:0000256" key="2">
    <source>
        <dbReference type="ARBA" id="ARBA00005254"/>
    </source>
</evidence>
<dbReference type="InterPro" id="IPR018376">
    <property type="entry name" value="Enoyl-CoA_hyd/isom_CS"/>
</dbReference>
<comment type="caution">
    <text evidence="13">The sequence shown here is derived from an EMBL/GenBank/DDBJ whole genome shotgun (WGS) entry which is preliminary data.</text>
</comment>
<name>A0A059EAR7_9PROT</name>
<evidence type="ECO:0000256" key="3">
    <source>
        <dbReference type="ARBA" id="ARBA00012076"/>
    </source>
</evidence>
<dbReference type="eggNOG" id="COG1024">
    <property type="taxonomic scope" value="Bacteria"/>
</dbReference>
<dbReference type="EMBL" id="DMBR01000054">
    <property type="protein sequence ID" value="HAE93281.1"/>
    <property type="molecule type" value="Genomic_DNA"/>
</dbReference>
<dbReference type="EMBL" id="DOGS01000152">
    <property type="protein sequence ID" value="HBQ48722.1"/>
    <property type="molecule type" value="Genomic_DNA"/>
</dbReference>
<keyword evidence="14" id="KW-1185">Reference proteome</keyword>
<reference evidence="15 16" key="2">
    <citation type="journal article" date="2018" name="Nat. Biotechnol.">
        <title>A standardized bacterial taxonomy based on genome phylogeny substantially revises the tree of life.</title>
        <authorList>
            <person name="Parks D.H."/>
            <person name="Chuvochina M."/>
            <person name="Waite D.W."/>
            <person name="Rinke C."/>
            <person name="Skarshewski A."/>
            <person name="Chaumeil P.A."/>
            <person name="Hugenholtz P."/>
        </authorList>
    </citation>
    <scope>NUCLEOTIDE SEQUENCE [LARGE SCALE GENOMIC DNA]</scope>
    <source>
        <strain evidence="12">UBA10378</strain>
        <strain evidence="11">UBA8557</strain>
    </source>
</reference>
<comment type="catalytic activity">
    <reaction evidence="7">
        <text>a (3S)-3-hydroxyacyl-CoA = a (2E)-enoyl-CoA + H2O</text>
        <dbReference type="Rhea" id="RHEA:16105"/>
        <dbReference type="ChEBI" id="CHEBI:15377"/>
        <dbReference type="ChEBI" id="CHEBI:57318"/>
        <dbReference type="ChEBI" id="CHEBI:58856"/>
        <dbReference type="EC" id="4.2.1.17"/>
    </reaction>
</comment>